<dbReference type="AlphaFoldDB" id="A0A3N0Y5S5"/>
<evidence type="ECO:0000256" key="5">
    <source>
        <dbReference type="SAM" id="MobiDB-lite"/>
    </source>
</evidence>
<keyword evidence="2 6" id="KW-0812">Transmembrane</keyword>
<dbReference type="Pfam" id="PF04103">
    <property type="entry name" value="CD20"/>
    <property type="match status" value="1"/>
</dbReference>
<accession>A0A3N0Y5S5</accession>
<dbReference type="InterPro" id="IPR007237">
    <property type="entry name" value="CD20-like"/>
</dbReference>
<dbReference type="EMBL" id="RJVU01051648">
    <property type="protein sequence ID" value="ROL41441.1"/>
    <property type="molecule type" value="Genomic_DNA"/>
</dbReference>
<keyword evidence="8" id="KW-1185">Reference proteome</keyword>
<dbReference type="GO" id="GO:0016020">
    <property type="term" value="C:membrane"/>
    <property type="evidence" value="ECO:0007669"/>
    <property type="project" value="UniProtKB-SubCell"/>
</dbReference>
<evidence type="ECO:0000256" key="3">
    <source>
        <dbReference type="ARBA" id="ARBA00022989"/>
    </source>
</evidence>
<protein>
    <submittedName>
        <fullName evidence="7">Uncharacterized protein</fullName>
    </submittedName>
</protein>
<evidence type="ECO:0000256" key="2">
    <source>
        <dbReference type="ARBA" id="ARBA00022692"/>
    </source>
</evidence>
<evidence type="ECO:0000256" key="4">
    <source>
        <dbReference type="ARBA" id="ARBA00023136"/>
    </source>
</evidence>
<sequence>MKSVADKRKEKEMLRATRVSDNVSHHSYASPGEILLSTSFPESPGKPPTKKGKAEDDAVISTLSQLINNRSDALEKMVGDNALKIEGLKKTVDFVCAELNDIKGKVGHVETRLNTEEKKMELCEKRIADLERYSRRWSLRLHGVPEKENENVRAESISICAATFPEEGKTLPDKIDTVHRVGKRLPNHSRPRAIIIQFSSRVTRDGVWRAAKSSEFLRANGLRFTEDLTAFDRERRQLLWPAVEKARKEGKRAHFVGHRAFVEGSEINPIVCSSMSLTVSQDEGTTVIIITSNPKNKWPIFCQILGSLFSSPVCSVSEDSKDKLTDTQRASGLVEDKTSESRSGICQYSSLFGHSCNMTLPASQFLVVGIMCVLAVEVPSPRLLVFLVILNIVSAVVAVLAFVLYSAELTTGNSLNCDEYHYRHHSSYNDFANGALEGKTSIEICLYYRDLNQMILGGLDIMMTVLSILQLFVTIGFCVLTGKALFTLAEDAKAVEDPELHKPLLEEVTASAA</sequence>
<evidence type="ECO:0000256" key="1">
    <source>
        <dbReference type="ARBA" id="ARBA00004141"/>
    </source>
</evidence>
<feature type="transmembrane region" description="Helical" evidence="6">
    <location>
        <begin position="358"/>
        <end position="376"/>
    </location>
</feature>
<feature type="transmembrane region" description="Helical" evidence="6">
    <location>
        <begin position="461"/>
        <end position="480"/>
    </location>
</feature>
<dbReference type="Gene3D" id="3.30.70.1820">
    <property type="entry name" value="L1 transposable element, RRM domain"/>
    <property type="match status" value="1"/>
</dbReference>
<dbReference type="Proteomes" id="UP000281406">
    <property type="component" value="Unassembled WGS sequence"/>
</dbReference>
<organism evidence="7 8">
    <name type="scientific">Anabarilius grahami</name>
    <name type="common">Kanglang fish</name>
    <name type="synonym">Barilius grahami</name>
    <dbReference type="NCBI Taxonomy" id="495550"/>
    <lineage>
        <taxon>Eukaryota</taxon>
        <taxon>Metazoa</taxon>
        <taxon>Chordata</taxon>
        <taxon>Craniata</taxon>
        <taxon>Vertebrata</taxon>
        <taxon>Euteleostomi</taxon>
        <taxon>Actinopterygii</taxon>
        <taxon>Neopterygii</taxon>
        <taxon>Teleostei</taxon>
        <taxon>Ostariophysi</taxon>
        <taxon>Cypriniformes</taxon>
        <taxon>Xenocyprididae</taxon>
        <taxon>Xenocypridinae</taxon>
        <taxon>Xenocypridinae incertae sedis</taxon>
        <taxon>Anabarilius</taxon>
    </lineage>
</organism>
<comment type="subcellular location">
    <subcellularLocation>
        <location evidence="1">Membrane</location>
        <topology evidence="1">Multi-pass membrane protein</topology>
    </subcellularLocation>
</comment>
<reference evidence="7 8" key="1">
    <citation type="submission" date="2018-10" db="EMBL/GenBank/DDBJ databases">
        <title>Genome assembly for a Yunnan-Guizhou Plateau 3E fish, Anabarilius grahami (Regan), and its evolutionary and genetic applications.</title>
        <authorList>
            <person name="Jiang W."/>
        </authorList>
    </citation>
    <scope>NUCLEOTIDE SEQUENCE [LARGE SCALE GENOMIC DNA]</scope>
    <source>
        <strain evidence="7">AG-KIZ</strain>
        <tissue evidence="7">Muscle</tissue>
    </source>
</reference>
<evidence type="ECO:0000313" key="7">
    <source>
        <dbReference type="EMBL" id="ROL41441.1"/>
    </source>
</evidence>
<proteinExistence type="predicted"/>
<gene>
    <name evidence="7" type="ORF">DPX16_6839</name>
</gene>
<keyword evidence="3 6" id="KW-1133">Transmembrane helix</keyword>
<dbReference type="InterPro" id="IPR004244">
    <property type="entry name" value="Transposase_22"/>
</dbReference>
<dbReference type="PANTHER" id="PTHR11505">
    <property type="entry name" value="L1 TRANSPOSABLE ELEMENT-RELATED"/>
    <property type="match status" value="1"/>
</dbReference>
<keyword evidence="4 6" id="KW-0472">Membrane</keyword>
<evidence type="ECO:0000313" key="8">
    <source>
        <dbReference type="Proteomes" id="UP000281406"/>
    </source>
</evidence>
<comment type="caution">
    <text evidence="7">The sequence shown here is derived from an EMBL/GenBank/DDBJ whole genome shotgun (WGS) entry which is preliminary data.</text>
</comment>
<feature type="compositionally biased region" description="Basic and acidic residues" evidence="5">
    <location>
        <begin position="1"/>
        <end position="15"/>
    </location>
</feature>
<evidence type="ECO:0000256" key="6">
    <source>
        <dbReference type="SAM" id="Phobius"/>
    </source>
</evidence>
<feature type="region of interest" description="Disordered" evidence="5">
    <location>
        <begin position="1"/>
        <end position="56"/>
    </location>
</feature>
<feature type="transmembrane region" description="Helical" evidence="6">
    <location>
        <begin position="383"/>
        <end position="405"/>
    </location>
</feature>
<dbReference type="OrthoDB" id="8843611at2759"/>
<name>A0A3N0Y5S5_ANAGA</name>